<dbReference type="InterPro" id="IPR035093">
    <property type="entry name" value="RelE/ParE_toxin_dom_sf"/>
</dbReference>
<dbReference type="PANTHER" id="PTHR40266">
    <property type="entry name" value="TOXIN HIGB-1"/>
    <property type="match status" value="1"/>
</dbReference>
<dbReference type="EMBL" id="MWWX01000010">
    <property type="protein sequence ID" value="OZG61345.1"/>
    <property type="molecule type" value="Genomic_DNA"/>
</dbReference>
<dbReference type="SUPFAM" id="SSF143011">
    <property type="entry name" value="RelE-like"/>
    <property type="match status" value="1"/>
</dbReference>
<keyword evidence="2" id="KW-1185">Reference proteome</keyword>
<dbReference type="STRING" id="1603886.GCA_001895165_00124"/>
<organism evidence="1 2">
    <name type="scientific">Bifidobacterium lemurum</name>
    <dbReference type="NCBI Taxonomy" id="1603886"/>
    <lineage>
        <taxon>Bacteria</taxon>
        <taxon>Bacillati</taxon>
        <taxon>Actinomycetota</taxon>
        <taxon>Actinomycetes</taxon>
        <taxon>Bifidobacteriales</taxon>
        <taxon>Bifidobacteriaceae</taxon>
        <taxon>Bifidobacterium</taxon>
    </lineage>
</organism>
<dbReference type="Proteomes" id="UP000216352">
    <property type="component" value="Unassembled WGS sequence"/>
</dbReference>
<dbReference type="AlphaFoldDB" id="A0A261FQS7"/>
<evidence type="ECO:0000313" key="1">
    <source>
        <dbReference type="EMBL" id="OZG61345.1"/>
    </source>
</evidence>
<comment type="caution">
    <text evidence="1">The sequence shown here is derived from an EMBL/GenBank/DDBJ whole genome shotgun (WGS) entry which is preliminary data.</text>
</comment>
<dbReference type="InterPro" id="IPR007711">
    <property type="entry name" value="HigB-1"/>
</dbReference>
<dbReference type="Gene3D" id="3.30.2310.20">
    <property type="entry name" value="RelE-like"/>
    <property type="match status" value="1"/>
</dbReference>
<name>A0A261FQS7_9BIFI</name>
<evidence type="ECO:0000313" key="2">
    <source>
        <dbReference type="Proteomes" id="UP000216352"/>
    </source>
</evidence>
<dbReference type="Pfam" id="PF05015">
    <property type="entry name" value="HigB-like_toxin"/>
    <property type="match status" value="1"/>
</dbReference>
<dbReference type="PANTHER" id="PTHR40266:SF2">
    <property type="entry name" value="TOXIN HIGB-1"/>
    <property type="match status" value="1"/>
</dbReference>
<protein>
    <submittedName>
        <fullName evidence="1">Killer protein</fullName>
    </submittedName>
</protein>
<sequence>METENGWKTGMSKARILQPETSSIDQNKAIKPVATPNNCQYFCKAVVLMRFADKRLERFWESGIIPSQYPQGVARTLMRKLQMLDAAEYPQALRTPPGNRFEELSGDLASHYSVRVNRQWRLVFRWDRKEATDVRFVDYH</sequence>
<dbReference type="RefSeq" id="WP_226847418.1">
    <property type="nucleotide sequence ID" value="NZ_BDIS01000001.1"/>
</dbReference>
<proteinExistence type="predicted"/>
<accession>A0A261FQS7</accession>
<gene>
    <name evidence="1" type="ORF">BLEM_1557</name>
</gene>
<reference evidence="1 2" key="1">
    <citation type="journal article" date="2017" name="BMC Genomics">
        <title>Comparative genomic and phylogenomic analyses of the Bifidobacteriaceae family.</title>
        <authorList>
            <person name="Lugli G.A."/>
            <person name="Milani C."/>
            <person name="Turroni F."/>
            <person name="Duranti S."/>
            <person name="Mancabelli L."/>
            <person name="Mangifesta M."/>
            <person name="Ferrario C."/>
            <person name="Modesto M."/>
            <person name="Mattarelli P."/>
            <person name="Jiri K."/>
            <person name="van Sinderen D."/>
            <person name="Ventura M."/>
        </authorList>
    </citation>
    <scope>NUCLEOTIDE SEQUENCE [LARGE SCALE GENOMIC DNA]</scope>
    <source>
        <strain evidence="1 2">DSM 28807</strain>
    </source>
</reference>